<dbReference type="PANTHER" id="PTHR33119">
    <property type="entry name" value="IFI3P"/>
    <property type="match status" value="1"/>
</dbReference>
<dbReference type="InterPro" id="IPR049192">
    <property type="entry name" value="DUF4246_C"/>
</dbReference>
<name>A0A0F7ZYL7_9HYPO</name>
<dbReference type="InterPro" id="IPR025340">
    <property type="entry name" value="DUF4246"/>
</dbReference>
<proteinExistence type="predicted"/>
<evidence type="ECO:0000313" key="3">
    <source>
        <dbReference type="Proteomes" id="UP000054481"/>
    </source>
</evidence>
<protein>
    <recommendedName>
        <fullName evidence="1">DUF4246 domain-containing protein</fullName>
    </recommendedName>
</protein>
<dbReference type="OrthoDB" id="415532at2759"/>
<gene>
    <name evidence="2" type="ORF">HIM_07884</name>
</gene>
<dbReference type="AlphaFoldDB" id="A0A0F7ZYL7"/>
<reference evidence="2 3" key="1">
    <citation type="journal article" date="2014" name="Genome Biol. Evol.">
        <title>Comparative genomics and transcriptomics analyses reveal divergent lifestyle features of nematode endoparasitic fungus Hirsutella minnesotensis.</title>
        <authorList>
            <person name="Lai Y."/>
            <person name="Liu K."/>
            <person name="Zhang X."/>
            <person name="Zhang X."/>
            <person name="Li K."/>
            <person name="Wang N."/>
            <person name="Shu C."/>
            <person name="Wu Y."/>
            <person name="Wang C."/>
            <person name="Bushley K.E."/>
            <person name="Xiang M."/>
            <person name="Liu X."/>
        </authorList>
    </citation>
    <scope>NUCLEOTIDE SEQUENCE [LARGE SCALE GENOMIC DNA]</scope>
    <source>
        <strain evidence="2 3">3608</strain>
    </source>
</reference>
<organism evidence="2 3">
    <name type="scientific">Hirsutella minnesotensis 3608</name>
    <dbReference type="NCBI Taxonomy" id="1043627"/>
    <lineage>
        <taxon>Eukaryota</taxon>
        <taxon>Fungi</taxon>
        <taxon>Dikarya</taxon>
        <taxon>Ascomycota</taxon>
        <taxon>Pezizomycotina</taxon>
        <taxon>Sordariomycetes</taxon>
        <taxon>Hypocreomycetidae</taxon>
        <taxon>Hypocreales</taxon>
        <taxon>Ophiocordycipitaceae</taxon>
        <taxon>Hirsutella</taxon>
    </lineage>
</organism>
<dbReference type="Pfam" id="PF14033">
    <property type="entry name" value="DUF4246"/>
    <property type="match status" value="1"/>
</dbReference>
<dbReference type="EMBL" id="KQ030543">
    <property type="protein sequence ID" value="KJZ72692.1"/>
    <property type="molecule type" value="Genomic_DNA"/>
</dbReference>
<keyword evidence="3" id="KW-1185">Reference proteome</keyword>
<dbReference type="PANTHER" id="PTHR33119:SF1">
    <property type="entry name" value="FE2OG DIOXYGENASE DOMAIN-CONTAINING PROTEIN"/>
    <property type="match status" value="1"/>
</dbReference>
<sequence length="116" mass="13863">MQHRQEAYELLDRTKAGRRRLVILRLVDPHYRICSTRNVPPQQYDWWANAGLDRISWNKRGLPAEIVEMIRGYVRDGEQWPVTPEEAARFRGEAEKEQDERMDALQERVGYYHCGY</sequence>
<feature type="domain" description="DUF4246" evidence="1">
    <location>
        <begin position="1"/>
        <end position="49"/>
    </location>
</feature>
<evidence type="ECO:0000259" key="1">
    <source>
        <dbReference type="Pfam" id="PF14033"/>
    </source>
</evidence>
<dbReference type="Proteomes" id="UP000054481">
    <property type="component" value="Unassembled WGS sequence"/>
</dbReference>
<evidence type="ECO:0000313" key="2">
    <source>
        <dbReference type="EMBL" id="KJZ72692.1"/>
    </source>
</evidence>
<accession>A0A0F7ZYL7</accession>